<evidence type="ECO:0000256" key="4">
    <source>
        <dbReference type="ARBA" id="ARBA00023136"/>
    </source>
</evidence>
<comment type="similarity">
    <text evidence="5">Belongs to the 4-toluene sulfonate uptake permease (TSUP) (TC 2.A.102) family.</text>
</comment>
<accession>A0ABP9KFY0</accession>
<dbReference type="Pfam" id="PF01925">
    <property type="entry name" value="TauE"/>
    <property type="match status" value="1"/>
</dbReference>
<dbReference type="EMBL" id="BAABHV010000010">
    <property type="protein sequence ID" value="GAA5056002.1"/>
    <property type="molecule type" value="Genomic_DNA"/>
</dbReference>
<keyword evidence="2 5" id="KW-0812">Transmembrane</keyword>
<keyword evidence="7" id="KW-1185">Reference proteome</keyword>
<keyword evidence="3 5" id="KW-1133">Transmembrane helix</keyword>
<evidence type="ECO:0000256" key="3">
    <source>
        <dbReference type="ARBA" id="ARBA00022989"/>
    </source>
</evidence>
<sequence>MHAVPLTLVAATGHSFLGNVNGWLLASLLIGSIPGIILGSLASGRVDENLVRYALAAMLAVSAIKMIAA</sequence>
<reference evidence="7" key="1">
    <citation type="journal article" date="2019" name="Int. J. Syst. Evol. Microbiol.">
        <title>The Global Catalogue of Microorganisms (GCM) 10K type strain sequencing project: providing services to taxonomists for standard genome sequencing and annotation.</title>
        <authorList>
            <consortium name="The Broad Institute Genomics Platform"/>
            <consortium name="The Broad Institute Genome Sequencing Center for Infectious Disease"/>
            <person name="Wu L."/>
            <person name="Ma J."/>
        </authorList>
    </citation>
    <scope>NUCLEOTIDE SEQUENCE [LARGE SCALE GENOMIC DNA]</scope>
    <source>
        <strain evidence="7">JCM 18014</strain>
    </source>
</reference>
<name>A0ABP9KFY0_9SPHN</name>
<protein>
    <recommendedName>
        <fullName evidence="5">Probable membrane transporter protein</fullName>
    </recommendedName>
</protein>
<evidence type="ECO:0000256" key="5">
    <source>
        <dbReference type="RuleBase" id="RU363041"/>
    </source>
</evidence>
<evidence type="ECO:0000256" key="1">
    <source>
        <dbReference type="ARBA" id="ARBA00004141"/>
    </source>
</evidence>
<organism evidence="6 7">
    <name type="scientific">Erythrobacter westpacificensis</name>
    <dbReference type="NCBI Taxonomy" id="1055231"/>
    <lineage>
        <taxon>Bacteria</taxon>
        <taxon>Pseudomonadati</taxon>
        <taxon>Pseudomonadota</taxon>
        <taxon>Alphaproteobacteria</taxon>
        <taxon>Sphingomonadales</taxon>
        <taxon>Erythrobacteraceae</taxon>
        <taxon>Erythrobacter/Porphyrobacter group</taxon>
        <taxon>Erythrobacter</taxon>
    </lineage>
</organism>
<evidence type="ECO:0000313" key="7">
    <source>
        <dbReference type="Proteomes" id="UP001500518"/>
    </source>
</evidence>
<dbReference type="Proteomes" id="UP001500518">
    <property type="component" value="Unassembled WGS sequence"/>
</dbReference>
<feature type="transmembrane region" description="Helical" evidence="5">
    <location>
        <begin position="50"/>
        <end position="68"/>
    </location>
</feature>
<proteinExistence type="inferred from homology"/>
<keyword evidence="5" id="KW-1003">Cell membrane</keyword>
<comment type="caution">
    <text evidence="6">The sequence shown here is derived from an EMBL/GenBank/DDBJ whole genome shotgun (WGS) entry which is preliminary data.</text>
</comment>
<feature type="transmembrane region" description="Helical" evidence="5">
    <location>
        <begin position="20"/>
        <end position="38"/>
    </location>
</feature>
<comment type="subcellular location">
    <subcellularLocation>
        <location evidence="5">Cell membrane</location>
        <topology evidence="5">Multi-pass membrane protein</topology>
    </subcellularLocation>
    <subcellularLocation>
        <location evidence="1">Membrane</location>
        <topology evidence="1">Multi-pass membrane protein</topology>
    </subcellularLocation>
</comment>
<evidence type="ECO:0000256" key="2">
    <source>
        <dbReference type="ARBA" id="ARBA00022692"/>
    </source>
</evidence>
<dbReference type="InterPro" id="IPR002781">
    <property type="entry name" value="TM_pro_TauE-like"/>
</dbReference>
<evidence type="ECO:0000313" key="6">
    <source>
        <dbReference type="EMBL" id="GAA5056002.1"/>
    </source>
</evidence>
<gene>
    <name evidence="6" type="ORF">GCM10023208_20400</name>
</gene>
<keyword evidence="4 5" id="KW-0472">Membrane</keyword>